<name>A0A7J9C2Y0_GOSGO</name>
<dbReference type="Gene3D" id="3.40.50.1470">
    <property type="entry name" value="Peptidyl-tRNA hydrolase"/>
    <property type="match status" value="1"/>
</dbReference>
<organism evidence="1 2">
    <name type="scientific">Gossypium gossypioides</name>
    <name type="common">Mexican cotton</name>
    <name type="synonym">Selera gossypioides</name>
    <dbReference type="NCBI Taxonomy" id="34282"/>
    <lineage>
        <taxon>Eukaryota</taxon>
        <taxon>Viridiplantae</taxon>
        <taxon>Streptophyta</taxon>
        <taxon>Embryophyta</taxon>
        <taxon>Tracheophyta</taxon>
        <taxon>Spermatophyta</taxon>
        <taxon>Magnoliopsida</taxon>
        <taxon>eudicotyledons</taxon>
        <taxon>Gunneridae</taxon>
        <taxon>Pentapetalae</taxon>
        <taxon>rosids</taxon>
        <taxon>malvids</taxon>
        <taxon>Malvales</taxon>
        <taxon>Malvaceae</taxon>
        <taxon>Malvoideae</taxon>
        <taxon>Gossypium</taxon>
    </lineage>
</organism>
<protein>
    <submittedName>
        <fullName evidence="1">Uncharacterized protein</fullName>
    </submittedName>
</protein>
<evidence type="ECO:0000313" key="2">
    <source>
        <dbReference type="Proteomes" id="UP000593579"/>
    </source>
</evidence>
<dbReference type="OrthoDB" id="1711136at2759"/>
<gene>
    <name evidence="1" type="ORF">Gogos_015830</name>
</gene>
<dbReference type="InterPro" id="IPR036416">
    <property type="entry name" value="Pept_tRNA_hydro_sf"/>
</dbReference>
<evidence type="ECO:0000313" key="1">
    <source>
        <dbReference type="EMBL" id="MBA0742812.1"/>
    </source>
</evidence>
<reference evidence="1 2" key="1">
    <citation type="journal article" date="2019" name="Genome Biol. Evol.">
        <title>Insights into the evolution of the New World diploid cottons (Gossypium, subgenus Houzingenia) based on genome sequencing.</title>
        <authorList>
            <person name="Grover C.E."/>
            <person name="Arick M.A. 2nd"/>
            <person name="Thrash A."/>
            <person name="Conover J.L."/>
            <person name="Sanders W.S."/>
            <person name="Peterson D.G."/>
            <person name="Frelichowski J.E."/>
            <person name="Scheffler J.A."/>
            <person name="Scheffler B.E."/>
            <person name="Wendel J.F."/>
        </authorList>
    </citation>
    <scope>NUCLEOTIDE SEQUENCE [LARGE SCALE GENOMIC DNA]</scope>
    <source>
        <strain evidence="1">5</strain>
        <tissue evidence="1">Leaf</tissue>
    </source>
</reference>
<dbReference type="GO" id="GO:0004045">
    <property type="term" value="F:peptidyl-tRNA hydrolase activity"/>
    <property type="evidence" value="ECO:0007669"/>
    <property type="project" value="InterPro"/>
</dbReference>
<dbReference type="Proteomes" id="UP000593579">
    <property type="component" value="Unassembled WGS sequence"/>
</dbReference>
<dbReference type="AlphaFoldDB" id="A0A7J9C2Y0"/>
<comment type="caution">
    <text evidence="1">The sequence shown here is derived from an EMBL/GenBank/DDBJ whole genome shotgun (WGS) entry which is preliminary data.</text>
</comment>
<dbReference type="EMBL" id="JABEZY010000007">
    <property type="protein sequence ID" value="MBA0742812.1"/>
    <property type="molecule type" value="Genomic_DNA"/>
</dbReference>
<proteinExistence type="predicted"/>
<accession>A0A7J9C2Y0</accession>
<keyword evidence="2" id="KW-1185">Reference proteome</keyword>
<sequence length="56" mass="6530">MDLKAYLQQKFSPGERNQIDEALEQGVEAVRTVMLNGFNQKLTRFSLGHKYKHHKV</sequence>